<gene>
    <name evidence="2" type="ordered locus">BC1002_6181</name>
    <name evidence="3" type="ORF">HDG40_005375</name>
</gene>
<reference evidence="4" key="1">
    <citation type="submission" date="2010-04" db="EMBL/GenBank/DDBJ databases">
        <title>Complete sequence of chromosome 3 of Burkholderia sp. CCGE1002.</title>
        <authorList>
            <consortium name="US DOE Joint Genome Institute"/>
            <person name="Lucas S."/>
            <person name="Copeland A."/>
            <person name="Lapidus A."/>
            <person name="Cheng J.-F."/>
            <person name="Bruce D."/>
            <person name="Goodwin L."/>
            <person name="Pitluck S."/>
            <person name="Chertkov O."/>
            <person name="Detter J.C."/>
            <person name="Han C."/>
            <person name="Tapia R."/>
            <person name="Land M."/>
            <person name="Hauser L."/>
            <person name="Kyrpides N."/>
            <person name="Ovchinnikova G."/>
            <person name="Martinez-Romero E."/>
            <person name="Hernandez M.A.R."/>
            <person name="Tiedje J.M."/>
            <person name="Woyke T."/>
        </authorList>
    </citation>
    <scope>NUCLEOTIDE SEQUENCE [LARGE SCALE GENOMIC DNA]</scope>
    <source>
        <strain evidence="4">CCGE1002</strain>
    </source>
</reference>
<evidence type="ECO:0000313" key="4">
    <source>
        <dbReference type="Proteomes" id="UP000002190"/>
    </source>
</evidence>
<dbReference type="EMBL" id="CP002015">
    <property type="protein sequence ID" value="ADG20043.1"/>
    <property type="molecule type" value="Genomic_DNA"/>
</dbReference>
<evidence type="ECO:0000313" key="2">
    <source>
        <dbReference type="EMBL" id="ADG20043.1"/>
    </source>
</evidence>
<evidence type="ECO:0000256" key="1">
    <source>
        <dbReference type="SAM" id="MobiDB-lite"/>
    </source>
</evidence>
<evidence type="ECO:0000313" key="3">
    <source>
        <dbReference type="EMBL" id="MBB5427196.1"/>
    </source>
</evidence>
<name>D5WLE7_PARAM</name>
<reference evidence="2" key="2">
    <citation type="submission" date="2010-04" db="EMBL/GenBank/DDBJ databases">
        <title>Complete sequence of chromosome3 of Burkholderia sp. CCGE1002.</title>
        <authorList>
            <consortium name="US DOE Joint Genome Institute"/>
            <person name="Lucas S."/>
            <person name="Copeland A."/>
            <person name="Lapidus A."/>
            <person name="Cheng J.-F."/>
            <person name="Bruce D."/>
            <person name="Goodwin L."/>
            <person name="Pitluck S."/>
            <person name="Chertkov O."/>
            <person name="Detter J.C."/>
            <person name="Han C."/>
            <person name="Tapia R."/>
            <person name="Land M."/>
            <person name="Hauser L."/>
            <person name="Kyrpides N."/>
            <person name="Ovchinnikova G."/>
            <person name="Martinez-Romero E."/>
            <person name="Hernandez M.A.R."/>
            <person name="Tiedje J.M."/>
            <person name="Woyke T."/>
        </authorList>
    </citation>
    <scope>NUCLEOTIDE SEQUENCE</scope>
    <source>
        <strain evidence="2">CCGE1002</strain>
    </source>
</reference>
<dbReference type="KEGG" id="bge:BC1002_6181"/>
<dbReference type="AlphaFoldDB" id="D5WLE7"/>
<reference evidence="2 4" key="3">
    <citation type="journal article" date="2012" name="J. Bacteriol.">
        <title>Genome Sequences of Burkholderia sp. Strains CCGE1002 and H160, Isolated from Legume Nodules in Mexico and Brazil.</title>
        <authorList>
            <person name="Ormeno-Orrillo E."/>
            <person name="Rogel M.A."/>
            <person name="Chueire L.M."/>
            <person name="Tiedje J.M."/>
            <person name="Martinez-Romero E."/>
            <person name="Hungria M."/>
        </authorList>
    </citation>
    <scope>NUCLEOTIDE SEQUENCE [LARGE SCALE GENOMIC DNA]</scope>
    <source>
        <strain evidence="2 4">CCGE1002</strain>
    </source>
</reference>
<protein>
    <submittedName>
        <fullName evidence="2">Uncharacterized protein</fullName>
    </submittedName>
</protein>
<keyword evidence="5" id="KW-1185">Reference proteome</keyword>
<accession>D5WLE7</accession>
<proteinExistence type="predicted"/>
<dbReference type="STRING" id="640511.BC1002_6181"/>
<feature type="region of interest" description="Disordered" evidence="1">
    <location>
        <begin position="1"/>
        <end position="31"/>
    </location>
</feature>
<dbReference type="EMBL" id="JACHDD010000008">
    <property type="protein sequence ID" value="MBB5427196.1"/>
    <property type="molecule type" value="Genomic_DNA"/>
</dbReference>
<organism evidence="2 4">
    <name type="scientific">Paraburkholderia atlantica</name>
    <dbReference type="NCBI Taxonomy" id="2654982"/>
    <lineage>
        <taxon>Bacteria</taxon>
        <taxon>Pseudomonadati</taxon>
        <taxon>Pseudomonadota</taxon>
        <taxon>Betaproteobacteria</taxon>
        <taxon>Burkholderiales</taxon>
        <taxon>Burkholderiaceae</taxon>
        <taxon>Paraburkholderia</taxon>
    </lineage>
</organism>
<dbReference type="Proteomes" id="UP000002190">
    <property type="component" value="Chromosome 3"/>
</dbReference>
<reference evidence="3 5" key="4">
    <citation type="submission" date="2020-08" db="EMBL/GenBank/DDBJ databases">
        <title>Genomic Encyclopedia of Type Strains, Phase IV (KMG-V): Genome sequencing to study the core and pangenomes of soil and plant-associated prokaryotes.</title>
        <authorList>
            <person name="Whitman W."/>
        </authorList>
    </citation>
    <scope>NUCLEOTIDE SEQUENCE [LARGE SCALE GENOMIC DNA]</scope>
    <source>
        <strain evidence="3 5">JPY158</strain>
    </source>
</reference>
<sequence>MKHAEIETLSKGLPTDIPPLVPKVQPLRAAT</sequence>
<evidence type="ECO:0000313" key="5">
    <source>
        <dbReference type="Proteomes" id="UP000592780"/>
    </source>
</evidence>
<dbReference type="HOGENOM" id="CLU_3395599_0_0_4"/>
<dbReference type="Proteomes" id="UP000592780">
    <property type="component" value="Unassembled WGS sequence"/>
</dbReference>